<organism evidence="2 3">
    <name type="scientific">Novosphingobium anseongense</name>
    <dbReference type="NCBI Taxonomy" id="3133436"/>
    <lineage>
        <taxon>Bacteria</taxon>
        <taxon>Pseudomonadati</taxon>
        <taxon>Pseudomonadota</taxon>
        <taxon>Alphaproteobacteria</taxon>
        <taxon>Sphingomonadales</taxon>
        <taxon>Sphingomonadaceae</taxon>
        <taxon>Novosphingobium</taxon>
    </lineage>
</organism>
<evidence type="ECO:0000313" key="3">
    <source>
        <dbReference type="Proteomes" id="UP001361239"/>
    </source>
</evidence>
<dbReference type="PANTHER" id="PTHR30383:SF24">
    <property type="entry name" value="THIOESTERASE 1_PROTEASE 1_LYSOPHOSPHOLIPASE L1"/>
    <property type="match status" value="1"/>
</dbReference>
<dbReference type="Pfam" id="PF13472">
    <property type="entry name" value="Lipase_GDSL_2"/>
    <property type="match status" value="1"/>
</dbReference>
<dbReference type="Proteomes" id="UP001361239">
    <property type="component" value="Unassembled WGS sequence"/>
</dbReference>
<feature type="domain" description="SGNH hydrolase-type esterase" evidence="1">
    <location>
        <begin position="52"/>
        <end position="213"/>
    </location>
</feature>
<dbReference type="SUPFAM" id="SSF52266">
    <property type="entry name" value="SGNH hydrolase"/>
    <property type="match status" value="1"/>
</dbReference>
<proteinExistence type="predicted"/>
<dbReference type="RefSeq" id="WP_339588177.1">
    <property type="nucleotide sequence ID" value="NZ_JBBHJZ010000003.1"/>
</dbReference>
<keyword evidence="3" id="KW-1185">Reference proteome</keyword>
<dbReference type="InterPro" id="IPR036514">
    <property type="entry name" value="SGNH_hydro_sf"/>
</dbReference>
<protein>
    <submittedName>
        <fullName evidence="2">Arylesterase</fullName>
    </submittedName>
</protein>
<dbReference type="CDD" id="cd01822">
    <property type="entry name" value="Lysophospholipase_L1_like"/>
    <property type="match status" value="1"/>
</dbReference>
<dbReference type="InterPro" id="IPR013830">
    <property type="entry name" value="SGNH_hydro"/>
</dbReference>
<dbReference type="PROSITE" id="PS51257">
    <property type="entry name" value="PROKAR_LIPOPROTEIN"/>
    <property type="match status" value="1"/>
</dbReference>
<comment type="caution">
    <text evidence="2">The sequence shown here is derived from an EMBL/GenBank/DDBJ whole genome shotgun (WGS) entry which is preliminary data.</text>
</comment>
<dbReference type="PANTHER" id="PTHR30383">
    <property type="entry name" value="THIOESTERASE 1/PROTEASE 1/LYSOPHOSPHOLIPASE L1"/>
    <property type="match status" value="1"/>
</dbReference>
<dbReference type="EMBL" id="JBBHJZ010000003">
    <property type="protein sequence ID" value="MEJ5978242.1"/>
    <property type="molecule type" value="Genomic_DNA"/>
</dbReference>
<accession>A0ABU8RYU2</accession>
<name>A0ABU8RYU2_9SPHN</name>
<evidence type="ECO:0000313" key="2">
    <source>
        <dbReference type="EMBL" id="MEJ5978242.1"/>
    </source>
</evidence>
<dbReference type="Gene3D" id="3.40.50.1110">
    <property type="entry name" value="SGNH hydrolase"/>
    <property type="match status" value="1"/>
</dbReference>
<reference evidence="2 3" key="1">
    <citation type="submission" date="2024-03" db="EMBL/GenBank/DDBJ databases">
        <authorList>
            <person name="Jo J.-H."/>
        </authorList>
    </citation>
    <scope>NUCLEOTIDE SEQUENCE [LARGE SCALE GENOMIC DNA]</scope>
    <source>
        <strain evidence="2 3">PS1R-30</strain>
    </source>
</reference>
<dbReference type="InterPro" id="IPR051532">
    <property type="entry name" value="Ester_Hydrolysis_Enzymes"/>
</dbReference>
<gene>
    <name evidence="2" type="ORF">WG901_16435</name>
</gene>
<sequence>MKLYAASLFTTALLLAGCGSSEPKPVPSPSEEQSVDARPEIPVMGQEVRILALGDSLFAGYGLASNQAYPVKLEAALRARGVNARIANSGVSGNTTAEGRARLAFALDNQERKPDLVIISLGGNDLLRGLPPEQTRDNLDAILSELDKRGIKAVIMGLLAPPNMGADYRAKFDPIYPALAKKHEAVLVPFFLQAVIDRPDLVQQDHIHPTAQGLEAIVAATVEQVAGALPATTAAPPPPR</sequence>
<evidence type="ECO:0000259" key="1">
    <source>
        <dbReference type="Pfam" id="PF13472"/>
    </source>
</evidence>